<evidence type="ECO:0000313" key="4">
    <source>
        <dbReference type="EMBL" id="CEM55494.1"/>
    </source>
</evidence>
<gene>
    <name evidence="4" type="ORF">Cvel_13588</name>
</gene>
<feature type="region of interest" description="Disordered" evidence="3">
    <location>
        <begin position="267"/>
        <end position="307"/>
    </location>
</feature>
<reference evidence="4" key="1">
    <citation type="submission" date="2014-11" db="EMBL/GenBank/DDBJ databases">
        <authorList>
            <person name="Otto D Thomas"/>
            <person name="Naeem Raeece"/>
        </authorList>
    </citation>
    <scope>NUCLEOTIDE SEQUENCE</scope>
</reference>
<accession>A0A0G4IE26</accession>
<dbReference type="InterPro" id="IPR004000">
    <property type="entry name" value="Actin"/>
</dbReference>
<comment type="catalytic activity">
    <reaction evidence="1">
        <text>ATP + H2O = ADP + phosphate + H(+)</text>
        <dbReference type="Rhea" id="RHEA:13065"/>
        <dbReference type="ChEBI" id="CHEBI:15377"/>
        <dbReference type="ChEBI" id="CHEBI:15378"/>
        <dbReference type="ChEBI" id="CHEBI:30616"/>
        <dbReference type="ChEBI" id="CHEBI:43474"/>
        <dbReference type="ChEBI" id="CHEBI:456216"/>
    </reaction>
</comment>
<comment type="similarity">
    <text evidence="2">Belongs to the actin family.</text>
</comment>
<dbReference type="EMBL" id="CDMZ01005881">
    <property type="protein sequence ID" value="CEM55494.1"/>
    <property type="molecule type" value="Genomic_DNA"/>
</dbReference>
<dbReference type="VEuPathDB" id="CryptoDB:Cvel_13588"/>
<dbReference type="PhylomeDB" id="A0A0G4IE26"/>
<protein>
    <recommendedName>
        <fullName evidence="5">Actin-related protein 8</fullName>
    </recommendedName>
</protein>
<evidence type="ECO:0000256" key="1">
    <source>
        <dbReference type="ARBA" id="ARBA00049360"/>
    </source>
</evidence>
<organism evidence="4">
    <name type="scientific">Chromera velia CCMP2878</name>
    <dbReference type="NCBI Taxonomy" id="1169474"/>
    <lineage>
        <taxon>Eukaryota</taxon>
        <taxon>Sar</taxon>
        <taxon>Alveolata</taxon>
        <taxon>Colpodellida</taxon>
        <taxon>Chromeraceae</taxon>
        <taxon>Chromera</taxon>
    </lineage>
</organism>
<evidence type="ECO:0000256" key="3">
    <source>
        <dbReference type="SAM" id="MobiDB-lite"/>
    </source>
</evidence>
<dbReference type="AlphaFoldDB" id="A0A0G4IE26"/>
<dbReference type="PANTHER" id="PTHR11937">
    <property type="entry name" value="ACTIN"/>
    <property type="match status" value="1"/>
</dbReference>
<dbReference type="Gene3D" id="3.30.420.40">
    <property type="match status" value="4"/>
</dbReference>
<proteinExistence type="inferred from homology"/>
<sequence length="477" mass="51053">MSSAESAPLVFDLGCSNSRFGFAGEDLPRLSWPSRVGIGSTPDSIECPLSSHALIENFNVHPIFQEAEGCEDGSLSVAKEAVEALVKCAASQLRSSGSGWGREERLTCPVLVTEPTRRNLFIRKGMAEVLFEKFQVSSGFFAKQAVLTSYAVARFKALVIELGGKGVEVAPVVDGYVQQKNIRHARVGGEILDEELGKLIRAYAEKEVDPFFACHRAVRVLDESNPGTSSKVVEDRRQDLSNVAGSYLDWAKADVVREIREKVCRVAASPEEAASQMEEVKKRGGQVTENSSAAANASSSSASAAPSHPPVAAAAAAAAAVKPDPGAGSADRYVLPDGTEIETAPYVVSVYERLFDPSLMPSIEGFEGLPQMVVSAVSGVDSEIRRELLGATVLTGGLAMAPGMSNRIGRELKKRPELGMGSGDRLRMVRFPRPEESICSAWIGGSIFASLGSFREAAVTREEWEESGLKVLENKCP</sequence>
<dbReference type="SUPFAM" id="SSF53067">
    <property type="entry name" value="Actin-like ATPase domain"/>
    <property type="match status" value="2"/>
</dbReference>
<evidence type="ECO:0000256" key="2">
    <source>
        <dbReference type="RuleBase" id="RU000487"/>
    </source>
</evidence>
<dbReference type="Gene3D" id="3.90.640.10">
    <property type="entry name" value="Actin, Chain A, domain 4"/>
    <property type="match status" value="2"/>
</dbReference>
<dbReference type="SMART" id="SM00268">
    <property type="entry name" value="ACTIN"/>
    <property type="match status" value="1"/>
</dbReference>
<dbReference type="InterPro" id="IPR043129">
    <property type="entry name" value="ATPase_NBD"/>
</dbReference>
<evidence type="ECO:0008006" key="5">
    <source>
        <dbReference type="Google" id="ProtNLM"/>
    </source>
</evidence>
<dbReference type="Pfam" id="PF00022">
    <property type="entry name" value="Actin"/>
    <property type="match status" value="1"/>
</dbReference>
<feature type="compositionally biased region" description="Low complexity" evidence="3">
    <location>
        <begin position="291"/>
        <end position="307"/>
    </location>
</feature>
<name>A0A0G4IE26_9ALVE</name>